<proteinExistence type="predicted"/>
<evidence type="ECO:0000313" key="1">
    <source>
        <dbReference type="EMBL" id="JAH15555.1"/>
    </source>
</evidence>
<accession>A0A0E9QGU2</accession>
<organism evidence="1">
    <name type="scientific">Anguilla anguilla</name>
    <name type="common">European freshwater eel</name>
    <name type="synonym">Muraena anguilla</name>
    <dbReference type="NCBI Taxonomy" id="7936"/>
    <lineage>
        <taxon>Eukaryota</taxon>
        <taxon>Metazoa</taxon>
        <taxon>Chordata</taxon>
        <taxon>Craniata</taxon>
        <taxon>Vertebrata</taxon>
        <taxon>Euteleostomi</taxon>
        <taxon>Actinopterygii</taxon>
        <taxon>Neopterygii</taxon>
        <taxon>Teleostei</taxon>
        <taxon>Anguilliformes</taxon>
        <taxon>Anguillidae</taxon>
        <taxon>Anguilla</taxon>
    </lineage>
</organism>
<sequence length="16" mass="1835">MLAIIIKLYAMSSFSF</sequence>
<reference evidence="1" key="1">
    <citation type="submission" date="2014-11" db="EMBL/GenBank/DDBJ databases">
        <authorList>
            <person name="Amaro Gonzalez C."/>
        </authorList>
    </citation>
    <scope>NUCLEOTIDE SEQUENCE</scope>
</reference>
<protein>
    <submittedName>
        <fullName evidence="1">Uncharacterized protein</fullName>
    </submittedName>
</protein>
<dbReference type="AlphaFoldDB" id="A0A0E9QGU2"/>
<name>A0A0E9QGU2_ANGAN</name>
<reference evidence="1" key="2">
    <citation type="journal article" date="2015" name="Fish Shellfish Immunol.">
        <title>Early steps in the European eel (Anguilla anguilla)-Vibrio vulnificus interaction in the gills: Role of the RtxA13 toxin.</title>
        <authorList>
            <person name="Callol A."/>
            <person name="Pajuelo D."/>
            <person name="Ebbesson L."/>
            <person name="Teles M."/>
            <person name="MacKenzie S."/>
            <person name="Amaro C."/>
        </authorList>
    </citation>
    <scope>NUCLEOTIDE SEQUENCE</scope>
</reference>
<dbReference type="EMBL" id="GBXM01093022">
    <property type="protein sequence ID" value="JAH15555.1"/>
    <property type="molecule type" value="Transcribed_RNA"/>
</dbReference>